<dbReference type="AlphaFoldDB" id="A0A1A9QES6"/>
<dbReference type="RefSeq" id="WP_187149870.1">
    <property type="nucleotide sequence ID" value="NZ_LWUJ01000010.1"/>
</dbReference>
<evidence type="ECO:0000313" key="2">
    <source>
        <dbReference type="Proteomes" id="UP000077623"/>
    </source>
</evidence>
<proteinExistence type="predicted"/>
<evidence type="ECO:0000313" key="1">
    <source>
        <dbReference type="EMBL" id="OAL10634.1"/>
    </source>
</evidence>
<gene>
    <name evidence="1" type="ORF">A6V39_01020</name>
</gene>
<protein>
    <submittedName>
        <fullName evidence="1">Uncharacterized protein</fullName>
    </submittedName>
</protein>
<dbReference type="STRING" id="432608.A6V39_01020"/>
<sequence>MSFLQHLNFFTTIATFGCVSFAASNFGVKLGKISGNQNTLGYKYISESEHKDKLYESIIKTSNPTVAKTAEELKNWCNKYEKSPRYWKDTSKYCLIKNNIRHQLISKGFTIKNPLSQAVEKPEEMCTDALLDSYSDSNHDSATYLFAKSRCVDTTKPPAAAAAKR</sequence>
<dbReference type="EMBL" id="LWUJ01000010">
    <property type="protein sequence ID" value="OAL10634.1"/>
    <property type="molecule type" value="Genomic_DNA"/>
</dbReference>
<keyword evidence="2" id="KW-1185">Reference proteome</keyword>
<name>A0A1A9QES6_9MOLU</name>
<comment type="caution">
    <text evidence="1">The sequence shown here is derived from an EMBL/GenBank/DDBJ whole genome shotgun (WGS) entry which is preliminary data.</text>
</comment>
<dbReference type="Proteomes" id="UP000077623">
    <property type="component" value="Unassembled WGS sequence"/>
</dbReference>
<organism evidence="1 2">
    <name type="scientific">Candidatus Mycoplasma haematobovis</name>
    <dbReference type="NCBI Taxonomy" id="432608"/>
    <lineage>
        <taxon>Bacteria</taxon>
        <taxon>Bacillati</taxon>
        <taxon>Mycoplasmatota</taxon>
        <taxon>Mollicutes</taxon>
        <taxon>Mycoplasmataceae</taxon>
        <taxon>Mycoplasma</taxon>
    </lineage>
</organism>
<accession>A0A1A9QES6</accession>
<reference evidence="2" key="1">
    <citation type="submission" date="2016-04" db="EMBL/GenBank/DDBJ databases">
        <authorList>
            <person name="Quiroz-Castaneda R.E."/>
            <person name="Martinez-Ocampo F."/>
        </authorList>
    </citation>
    <scope>NUCLEOTIDE SEQUENCE [LARGE SCALE GENOMIC DNA]</scope>
    <source>
        <strain evidence="2">INIFAP01</strain>
    </source>
</reference>